<dbReference type="InterPro" id="IPR013149">
    <property type="entry name" value="ADH-like_C"/>
</dbReference>
<dbReference type="PROSITE" id="PS00059">
    <property type="entry name" value="ADH_ZINC"/>
    <property type="match status" value="1"/>
</dbReference>
<comment type="cofactor">
    <cofactor evidence="4">
        <name>Zn(2+)</name>
        <dbReference type="ChEBI" id="CHEBI:29105"/>
    </cofactor>
</comment>
<dbReference type="Pfam" id="PF08240">
    <property type="entry name" value="ADH_N"/>
    <property type="match status" value="1"/>
</dbReference>
<gene>
    <name evidence="6" type="ORF">DWV29_08365</name>
</gene>
<dbReference type="Proteomes" id="UP000283880">
    <property type="component" value="Unassembled WGS sequence"/>
</dbReference>
<evidence type="ECO:0000313" key="7">
    <source>
        <dbReference type="Proteomes" id="UP000283880"/>
    </source>
</evidence>
<dbReference type="OrthoDB" id="9769198at2"/>
<evidence type="ECO:0000256" key="2">
    <source>
        <dbReference type="ARBA" id="ARBA00022833"/>
    </source>
</evidence>
<comment type="similarity">
    <text evidence="4">Belongs to the zinc-containing alcohol dehydrogenase family.</text>
</comment>
<dbReference type="InterPro" id="IPR036291">
    <property type="entry name" value="NAD(P)-bd_dom_sf"/>
</dbReference>
<evidence type="ECO:0000256" key="3">
    <source>
        <dbReference type="ARBA" id="ARBA00023002"/>
    </source>
</evidence>
<dbReference type="PANTHER" id="PTHR43401">
    <property type="entry name" value="L-THREONINE 3-DEHYDROGENASE"/>
    <property type="match status" value="1"/>
</dbReference>
<keyword evidence="2 4" id="KW-0862">Zinc</keyword>
<evidence type="ECO:0000256" key="4">
    <source>
        <dbReference type="RuleBase" id="RU361277"/>
    </source>
</evidence>
<dbReference type="SMART" id="SM00829">
    <property type="entry name" value="PKS_ER"/>
    <property type="match status" value="1"/>
</dbReference>
<comment type="caution">
    <text evidence="6">The sequence shown here is derived from an EMBL/GenBank/DDBJ whole genome shotgun (WGS) entry which is preliminary data.</text>
</comment>
<dbReference type="Gene3D" id="3.40.50.720">
    <property type="entry name" value="NAD(P)-binding Rossmann-like Domain"/>
    <property type="match status" value="1"/>
</dbReference>
<dbReference type="GO" id="GO:0016491">
    <property type="term" value="F:oxidoreductase activity"/>
    <property type="evidence" value="ECO:0007669"/>
    <property type="project" value="UniProtKB-KW"/>
</dbReference>
<reference evidence="6 7" key="1">
    <citation type="submission" date="2018-08" db="EMBL/GenBank/DDBJ databases">
        <title>A genome reference for cultivated species of the human gut microbiota.</title>
        <authorList>
            <person name="Zou Y."/>
            <person name="Xue W."/>
            <person name="Luo G."/>
        </authorList>
    </citation>
    <scope>NUCLEOTIDE SEQUENCE [LARGE SCALE GENOMIC DNA]</scope>
    <source>
        <strain evidence="6 7">AF04-15</strain>
    </source>
</reference>
<dbReference type="SUPFAM" id="SSF51735">
    <property type="entry name" value="NAD(P)-binding Rossmann-fold domains"/>
    <property type="match status" value="1"/>
</dbReference>
<accession>A0A413FHH1</accession>
<dbReference type="Gene3D" id="3.90.180.10">
    <property type="entry name" value="Medium-chain alcohol dehydrogenases, catalytic domain"/>
    <property type="match status" value="2"/>
</dbReference>
<evidence type="ECO:0000259" key="5">
    <source>
        <dbReference type="SMART" id="SM00829"/>
    </source>
</evidence>
<name>A0A413FHH1_9FIRM</name>
<organism evidence="6 7">
    <name type="scientific">Enterocloster asparagiformis</name>
    <dbReference type="NCBI Taxonomy" id="333367"/>
    <lineage>
        <taxon>Bacteria</taxon>
        <taxon>Bacillati</taxon>
        <taxon>Bacillota</taxon>
        <taxon>Clostridia</taxon>
        <taxon>Lachnospirales</taxon>
        <taxon>Lachnospiraceae</taxon>
        <taxon>Enterocloster</taxon>
    </lineage>
</organism>
<dbReference type="PANTHER" id="PTHR43401:SF2">
    <property type="entry name" value="L-THREONINE 3-DEHYDROGENASE"/>
    <property type="match status" value="1"/>
</dbReference>
<proteinExistence type="inferred from homology"/>
<dbReference type="AlphaFoldDB" id="A0A413FHH1"/>
<dbReference type="InterPro" id="IPR013154">
    <property type="entry name" value="ADH-like_N"/>
</dbReference>
<dbReference type="EMBL" id="QSBM01000005">
    <property type="protein sequence ID" value="RGX30436.1"/>
    <property type="molecule type" value="Genomic_DNA"/>
</dbReference>
<sequence length="365" mass="40224">MENRLAWILLNNNVKDLKRTSQYSYRRVNMKTRVVVTRRPGEVVLEECEIRPGDNEVLVKTYMSSICGTDKNYSQGMMPREVLVEQLAGNNEAHHAYPLKMGHEAAGEIVEVGRNVTDFKVGDKVMSFGWYNTMADYFTAPVVHNGFGVVKMPEGMSMEAASLGEPTACAVYAGMNSGVELGDTVVIVGVGFAGQVMAQVVKRMGAAKVICVDVVDGKLDLAKRMGADIVLNPERDDVAEVVMRETNRQGADVVIEAAGNDTAIQLCSDVLKHGGILGLYSWVLEPATLFINRWHNDGFDIRTLALMHRIKMDRPWWISKTLQNVANGMIRIDPLISHVFNLSEAAKAFEVACNDPAACKVMLKS</sequence>
<evidence type="ECO:0000256" key="1">
    <source>
        <dbReference type="ARBA" id="ARBA00022723"/>
    </source>
</evidence>
<keyword evidence="1 4" id="KW-0479">Metal-binding</keyword>
<dbReference type="InterPro" id="IPR050129">
    <property type="entry name" value="Zn_alcohol_dh"/>
</dbReference>
<feature type="domain" description="Enoyl reductase (ER)" evidence="5">
    <location>
        <begin position="38"/>
        <end position="363"/>
    </location>
</feature>
<dbReference type="Pfam" id="PF00107">
    <property type="entry name" value="ADH_zinc_N"/>
    <property type="match status" value="1"/>
</dbReference>
<dbReference type="GO" id="GO:0008270">
    <property type="term" value="F:zinc ion binding"/>
    <property type="evidence" value="ECO:0007669"/>
    <property type="project" value="InterPro"/>
</dbReference>
<evidence type="ECO:0000313" key="6">
    <source>
        <dbReference type="EMBL" id="RGX30436.1"/>
    </source>
</evidence>
<dbReference type="InterPro" id="IPR011032">
    <property type="entry name" value="GroES-like_sf"/>
</dbReference>
<dbReference type="InterPro" id="IPR002328">
    <property type="entry name" value="ADH_Zn_CS"/>
</dbReference>
<keyword evidence="3" id="KW-0560">Oxidoreductase</keyword>
<protein>
    <submittedName>
        <fullName evidence="6">L-threonine 3-dehydrogenase</fullName>
    </submittedName>
</protein>
<dbReference type="InterPro" id="IPR020843">
    <property type="entry name" value="ER"/>
</dbReference>
<dbReference type="SUPFAM" id="SSF50129">
    <property type="entry name" value="GroES-like"/>
    <property type="match status" value="1"/>
</dbReference>